<dbReference type="Pfam" id="PF00270">
    <property type="entry name" value="DEAD"/>
    <property type="match status" value="1"/>
</dbReference>
<dbReference type="InterPro" id="IPR051162">
    <property type="entry name" value="T4SS_component"/>
</dbReference>
<dbReference type="OrthoDB" id="3258326at2"/>
<evidence type="ECO:0000313" key="3">
    <source>
        <dbReference type="Proteomes" id="UP000251891"/>
    </source>
</evidence>
<organism evidence="2 3">
    <name type="scientific">Actinomadura craniellae</name>
    <dbReference type="NCBI Taxonomy" id="2231787"/>
    <lineage>
        <taxon>Bacteria</taxon>
        <taxon>Bacillati</taxon>
        <taxon>Actinomycetota</taxon>
        <taxon>Actinomycetes</taxon>
        <taxon>Streptosporangiales</taxon>
        <taxon>Thermomonosporaceae</taxon>
        <taxon>Actinomadura</taxon>
    </lineage>
</organism>
<feature type="domain" description="DEAD/DEAH-box helicase" evidence="1">
    <location>
        <begin position="322"/>
        <end position="369"/>
    </location>
</feature>
<dbReference type="PANTHER" id="PTHR30121:SF6">
    <property type="entry name" value="SLR6007 PROTEIN"/>
    <property type="match status" value="1"/>
</dbReference>
<accession>A0A365H3W7</accession>
<dbReference type="InterPro" id="IPR011545">
    <property type="entry name" value="DEAD/DEAH_box_helicase_dom"/>
</dbReference>
<proteinExistence type="predicted"/>
<dbReference type="Proteomes" id="UP000251891">
    <property type="component" value="Unassembled WGS sequence"/>
</dbReference>
<reference evidence="2 3" key="1">
    <citation type="submission" date="2018-06" db="EMBL/GenBank/DDBJ databases">
        <title>Actinomadura craniellae sp. nov. isolated from marine sponge Craniella sp.</title>
        <authorList>
            <person name="Li L."/>
            <person name="Xu Q.H."/>
            <person name="Lin H.W."/>
            <person name="Lu Y.H."/>
        </authorList>
    </citation>
    <scope>NUCLEOTIDE SEQUENCE [LARGE SCALE GENOMIC DNA]</scope>
    <source>
        <strain evidence="2 3">LHW63021</strain>
    </source>
</reference>
<dbReference type="AlphaFoldDB" id="A0A365H3W7"/>
<dbReference type="Gene3D" id="3.40.50.300">
    <property type="entry name" value="P-loop containing nucleotide triphosphate hydrolases"/>
    <property type="match status" value="2"/>
</dbReference>
<dbReference type="SUPFAM" id="SSF52540">
    <property type="entry name" value="P-loop containing nucleoside triphosphate hydrolases"/>
    <property type="match status" value="1"/>
</dbReference>
<comment type="caution">
    <text evidence="2">The sequence shown here is derived from an EMBL/GenBank/DDBJ whole genome shotgun (WGS) entry which is preliminary data.</text>
</comment>
<dbReference type="RefSeq" id="WP_111869277.1">
    <property type="nucleotide sequence ID" value="NZ_QLYX01000008.1"/>
</dbReference>
<dbReference type="InterPro" id="IPR027417">
    <property type="entry name" value="P-loop_NTPase"/>
</dbReference>
<name>A0A365H3W7_9ACTN</name>
<protein>
    <submittedName>
        <fullName evidence="2">Type IV secretory system conjugative DNA transfer family protein</fullName>
    </submittedName>
</protein>
<dbReference type="PANTHER" id="PTHR30121">
    <property type="entry name" value="UNCHARACTERIZED PROTEIN YJGR-RELATED"/>
    <property type="match status" value="1"/>
</dbReference>
<dbReference type="GO" id="GO:0005524">
    <property type="term" value="F:ATP binding"/>
    <property type="evidence" value="ECO:0007669"/>
    <property type="project" value="InterPro"/>
</dbReference>
<gene>
    <name evidence="2" type="ORF">DPM19_18955</name>
</gene>
<sequence length="738" mass="80761">MEFRPAAVVLMFAALVFLTVFGQRWRESRQWRGSLLAYRLRLPDGLSHESITGALSVIAVSTARWPIAFEIIADHRGIQHYVLIPDHMSPGTLTRFTTGFPGIRLEQSPDYLATFPKARLARELRTTRLWRPLASQRSQVAIAGVLAAMYPLGSGEVIRVQWIVSATRRIRASEELPSEALRDIANKQAAPLADACGRVAVSASHRARAALLLAGVMNALAAVNGPHSAIRGRVLPTRVVAGRLQARSVPLTLWPALLNAEELTALVGFPTEGIRVPGLAVGSARQLPPSVDMRRTGLVVAMSNYPGMRERPLALATDDRLRHALIQGPTGSGKSELIARLALQDIRAGHGTVVIDPKSDLIEQILRRIPDDRMNDVIVMDASSLGRPVGFNILGSGRDEHSKELVVDRIVYVLAELWRSSWGPRTADVLRSCLLSLVYAKAPDGSAFTLVEIPQLLTDEAFRRQVMRQKIPESVRQFWAAYEAMSEPERAQVIGPAINKIRTFTTRSALRLMLGQSTGINLGAVFRERKILLVPLSKGVIGPEAAHLLGSLLVAFLWQETLGRATVAAEKRRPAFAYLDEFQEFIRFGSGGELADMLAQARGLGLGLTLAYQYLDQLSADVTAAVLGTVRTQVVFQLEYRDAETMAKRFTPLTRQDLTGLDAFEVAMRPCVDARTMAPVTGLTMPLDEPLRDASEVLDFTLDRYGVPRADVEAACQARIRPAISIVPPIGRVAGGHS</sequence>
<dbReference type="CDD" id="cd01127">
    <property type="entry name" value="TrwB_TraG_TraD_VirD4"/>
    <property type="match status" value="1"/>
</dbReference>
<evidence type="ECO:0000259" key="1">
    <source>
        <dbReference type="Pfam" id="PF00270"/>
    </source>
</evidence>
<keyword evidence="3" id="KW-1185">Reference proteome</keyword>
<dbReference type="GO" id="GO:0003676">
    <property type="term" value="F:nucleic acid binding"/>
    <property type="evidence" value="ECO:0007669"/>
    <property type="project" value="InterPro"/>
</dbReference>
<evidence type="ECO:0000313" key="2">
    <source>
        <dbReference type="EMBL" id="RAY13739.1"/>
    </source>
</evidence>
<dbReference type="EMBL" id="QLYX01000008">
    <property type="protein sequence ID" value="RAY13739.1"/>
    <property type="molecule type" value="Genomic_DNA"/>
</dbReference>